<protein>
    <submittedName>
        <fullName evidence="2">Uncharacterized protein</fullName>
    </submittedName>
</protein>
<dbReference type="OrthoDB" id="10254930at2759"/>
<comment type="caution">
    <text evidence="2">The sequence shown here is derived from an EMBL/GenBank/DDBJ whole genome shotgun (WGS) entry which is preliminary data.</text>
</comment>
<feature type="region of interest" description="Disordered" evidence="1">
    <location>
        <begin position="1"/>
        <end position="23"/>
    </location>
</feature>
<reference evidence="2 3" key="1">
    <citation type="journal article" date="2018" name="Nat. Ecol. Evol.">
        <title>Shark genomes provide insights into elasmobranch evolution and the origin of vertebrates.</title>
        <authorList>
            <person name="Hara Y"/>
            <person name="Yamaguchi K"/>
            <person name="Onimaru K"/>
            <person name="Kadota M"/>
            <person name="Koyanagi M"/>
            <person name="Keeley SD"/>
            <person name="Tatsumi K"/>
            <person name="Tanaka K"/>
            <person name="Motone F"/>
            <person name="Kageyama Y"/>
            <person name="Nozu R"/>
            <person name="Adachi N"/>
            <person name="Nishimura O"/>
            <person name="Nakagawa R"/>
            <person name="Tanegashima C"/>
            <person name="Kiyatake I"/>
            <person name="Matsumoto R"/>
            <person name="Murakumo K"/>
            <person name="Nishida K"/>
            <person name="Terakita A"/>
            <person name="Kuratani S"/>
            <person name="Sato K"/>
            <person name="Hyodo S Kuraku.S."/>
        </authorList>
    </citation>
    <scope>NUCLEOTIDE SEQUENCE [LARGE SCALE GENOMIC DNA]</scope>
</reference>
<feature type="region of interest" description="Disordered" evidence="1">
    <location>
        <begin position="37"/>
        <end position="61"/>
    </location>
</feature>
<proteinExistence type="predicted"/>
<organism evidence="2 3">
    <name type="scientific">Chiloscyllium punctatum</name>
    <name type="common">Brownbanded bambooshark</name>
    <name type="synonym">Hemiscyllium punctatum</name>
    <dbReference type="NCBI Taxonomy" id="137246"/>
    <lineage>
        <taxon>Eukaryota</taxon>
        <taxon>Metazoa</taxon>
        <taxon>Chordata</taxon>
        <taxon>Craniata</taxon>
        <taxon>Vertebrata</taxon>
        <taxon>Chondrichthyes</taxon>
        <taxon>Elasmobranchii</taxon>
        <taxon>Galeomorphii</taxon>
        <taxon>Galeoidea</taxon>
        <taxon>Orectolobiformes</taxon>
        <taxon>Hemiscylliidae</taxon>
        <taxon>Chiloscyllium</taxon>
    </lineage>
</organism>
<feature type="compositionally biased region" description="Polar residues" evidence="1">
    <location>
        <begin position="38"/>
        <end position="50"/>
    </location>
</feature>
<keyword evidence="3" id="KW-1185">Reference proteome</keyword>
<dbReference type="AlphaFoldDB" id="A0A401THU8"/>
<sequence>LIEHEDDPTLDDPYVPPQGHVLGTTEKSEVADAEMTFEENSSQIQHNTSLSEEEKREQLKR</sequence>
<feature type="compositionally biased region" description="Acidic residues" evidence="1">
    <location>
        <begin position="1"/>
        <end position="10"/>
    </location>
</feature>
<evidence type="ECO:0000313" key="3">
    <source>
        <dbReference type="Proteomes" id="UP000287033"/>
    </source>
</evidence>
<feature type="compositionally biased region" description="Basic and acidic residues" evidence="1">
    <location>
        <begin position="52"/>
        <end position="61"/>
    </location>
</feature>
<accession>A0A401THU8</accession>
<evidence type="ECO:0000313" key="2">
    <source>
        <dbReference type="EMBL" id="GCC42231.1"/>
    </source>
</evidence>
<name>A0A401THU8_CHIPU</name>
<dbReference type="Proteomes" id="UP000287033">
    <property type="component" value="Unassembled WGS sequence"/>
</dbReference>
<dbReference type="EMBL" id="BEZZ01075681">
    <property type="protein sequence ID" value="GCC42231.1"/>
    <property type="molecule type" value="Genomic_DNA"/>
</dbReference>
<gene>
    <name evidence="2" type="ORF">chiPu_0026264</name>
</gene>
<evidence type="ECO:0000256" key="1">
    <source>
        <dbReference type="SAM" id="MobiDB-lite"/>
    </source>
</evidence>
<feature type="non-terminal residue" evidence="2">
    <location>
        <position position="1"/>
    </location>
</feature>